<dbReference type="NCBIfam" id="TIGR00731">
    <property type="entry name" value="bL25_bact_ctc"/>
    <property type="match status" value="1"/>
</dbReference>
<accession>A0A0G1NA06</accession>
<keyword evidence="3 5" id="KW-0689">Ribosomal protein</keyword>
<feature type="domain" description="Large ribosomal subunit protein bL25 L25" evidence="7">
    <location>
        <begin position="13"/>
        <end position="98"/>
    </location>
</feature>
<dbReference type="GO" id="GO:0008097">
    <property type="term" value="F:5S rRNA binding"/>
    <property type="evidence" value="ECO:0007669"/>
    <property type="project" value="InterPro"/>
</dbReference>
<dbReference type="Pfam" id="PF14693">
    <property type="entry name" value="Ribosomal_TL5_C"/>
    <property type="match status" value="1"/>
</dbReference>
<dbReference type="InterPro" id="IPR029751">
    <property type="entry name" value="Ribosomal_L25_dom"/>
</dbReference>
<protein>
    <recommendedName>
        <fullName evidence="5">Large ribosomal subunit protein bL25</fullName>
    </recommendedName>
    <alternativeName>
        <fullName evidence="5">General stress protein CTC</fullName>
    </alternativeName>
</protein>
<dbReference type="InterPro" id="IPR001021">
    <property type="entry name" value="Ribosomal_bL25_long"/>
</dbReference>
<evidence type="ECO:0000256" key="4">
    <source>
        <dbReference type="ARBA" id="ARBA00023274"/>
    </source>
</evidence>
<evidence type="ECO:0000256" key="1">
    <source>
        <dbReference type="ARBA" id="ARBA00022730"/>
    </source>
</evidence>
<dbReference type="HAMAP" id="MF_01334">
    <property type="entry name" value="Ribosomal_bL25_CTC"/>
    <property type="match status" value="1"/>
</dbReference>
<evidence type="ECO:0000313" key="10">
    <source>
        <dbReference type="Proteomes" id="UP000034368"/>
    </source>
</evidence>
<keyword evidence="1 5" id="KW-0699">rRNA-binding</keyword>
<dbReference type="Gene3D" id="2.170.120.20">
    <property type="entry name" value="Ribosomal protein L25, beta domain"/>
    <property type="match status" value="1"/>
</dbReference>
<dbReference type="Pfam" id="PF01386">
    <property type="entry name" value="Ribosomal_L25p"/>
    <property type="match status" value="1"/>
</dbReference>
<dbReference type="InterPro" id="IPR037121">
    <property type="entry name" value="Ribosomal_bL25_C"/>
</dbReference>
<gene>
    <name evidence="5" type="primary">rplY</name>
    <name evidence="5" type="synonym">ctc</name>
    <name evidence="9" type="ORF">UW90_C0011G0008</name>
</gene>
<dbReference type="InterPro" id="IPR020057">
    <property type="entry name" value="Ribosomal_bL25_b-dom"/>
</dbReference>
<evidence type="ECO:0000256" key="3">
    <source>
        <dbReference type="ARBA" id="ARBA00022980"/>
    </source>
</evidence>
<reference evidence="9 10" key="1">
    <citation type="journal article" date="2015" name="Nature">
        <title>rRNA introns, odd ribosomes, and small enigmatic genomes across a large radiation of phyla.</title>
        <authorList>
            <person name="Brown C.T."/>
            <person name="Hug L.A."/>
            <person name="Thomas B.C."/>
            <person name="Sharon I."/>
            <person name="Castelle C.J."/>
            <person name="Singh A."/>
            <person name="Wilkins M.J."/>
            <person name="Williams K.H."/>
            <person name="Banfield J.F."/>
        </authorList>
    </citation>
    <scope>NUCLEOTIDE SEQUENCE [LARGE SCALE GENOMIC DNA]</scope>
</reference>
<feature type="region of interest" description="Disordered" evidence="6">
    <location>
        <begin position="209"/>
        <end position="237"/>
    </location>
</feature>
<evidence type="ECO:0000256" key="5">
    <source>
        <dbReference type="HAMAP-Rule" id="MF_01334"/>
    </source>
</evidence>
<proteinExistence type="inferred from homology"/>
<comment type="caution">
    <text evidence="9">The sequence shown here is derived from an EMBL/GenBank/DDBJ whole genome shotgun (WGS) entry which is preliminary data.</text>
</comment>
<organism evidence="9 10">
    <name type="scientific">Candidatus Yanofskybacteria bacterium GW2011_GWB1_45_11</name>
    <dbReference type="NCBI Taxonomy" id="1619026"/>
    <lineage>
        <taxon>Bacteria</taxon>
        <taxon>Candidatus Yanofskyibacteriota</taxon>
    </lineage>
</organism>
<dbReference type="SUPFAM" id="SSF50715">
    <property type="entry name" value="Ribosomal protein L25-like"/>
    <property type="match status" value="1"/>
</dbReference>
<dbReference type="CDD" id="cd00495">
    <property type="entry name" value="Ribosomal_L25_TL5_CTC"/>
    <property type="match status" value="1"/>
</dbReference>
<keyword evidence="4 5" id="KW-0687">Ribonucleoprotein</keyword>
<dbReference type="AlphaFoldDB" id="A0A0G1NA06"/>
<comment type="similarity">
    <text evidence="5">Belongs to the bacterial ribosomal protein bL25 family. CTC subfamily.</text>
</comment>
<comment type="subunit">
    <text evidence="5">Part of the 50S ribosomal subunit; part of the 5S rRNA/L5/L18/L25 subcomplex. Contacts the 5S rRNA. Binds to the 5S rRNA independently of L5 and L18.</text>
</comment>
<keyword evidence="2 5" id="KW-0694">RNA-binding</keyword>
<evidence type="ECO:0000256" key="2">
    <source>
        <dbReference type="ARBA" id="ARBA00022884"/>
    </source>
</evidence>
<dbReference type="InterPro" id="IPR011035">
    <property type="entry name" value="Ribosomal_bL25/Gln-tRNA_synth"/>
</dbReference>
<dbReference type="Proteomes" id="UP000034368">
    <property type="component" value="Unassembled WGS sequence"/>
</dbReference>
<evidence type="ECO:0000256" key="6">
    <source>
        <dbReference type="SAM" id="MobiDB-lite"/>
    </source>
</evidence>
<dbReference type="EMBL" id="LCKD01000011">
    <property type="protein sequence ID" value="KKT89932.1"/>
    <property type="molecule type" value="Genomic_DNA"/>
</dbReference>
<dbReference type="PANTHER" id="PTHR33284:SF1">
    <property type="entry name" value="RIBOSOMAL PROTEIN L25_GLN-TRNA SYNTHETASE, ANTI-CODON-BINDING DOMAIN-CONTAINING PROTEIN"/>
    <property type="match status" value="1"/>
</dbReference>
<dbReference type="GO" id="GO:0006412">
    <property type="term" value="P:translation"/>
    <property type="evidence" value="ECO:0007669"/>
    <property type="project" value="UniProtKB-UniRule"/>
</dbReference>
<feature type="compositionally biased region" description="Basic and acidic residues" evidence="6">
    <location>
        <begin position="209"/>
        <end position="219"/>
    </location>
</feature>
<evidence type="ECO:0000313" key="9">
    <source>
        <dbReference type="EMBL" id="KKT89932.1"/>
    </source>
</evidence>
<dbReference type="GO" id="GO:0003735">
    <property type="term" value="F:structural constituent of ribosome"/>
    <property type="evidence" value="ECO:0007669"/>
    <property type="project" value="InterPro"/>
</dbReference>
<feature type="domain" description="Large ribosomal subunit protein bL25 beta" evidence="8">
    <location>
        <begin position="106"/>
        <end position="190"/>
    </location>
</feature>
<evidence type="ECO:0000259" key="7">
    <source>
        <dbReference type="Pfam" id="PF01386"/>
    </source>
</evidence>
<name>A0A0G1NA06_9BACT</name>
<dbReference type="Gene3D" id="2.40.240.10">
    <property type="entry name" value="Ribosomal Protein L25, Chain P"/>
    <property type="match status" value="1"/>
</dbReference>
<dbReference type="InterPro" id="IPR020930">
    <property type="entry name" value="Ribosomal_uL5_bac-type"/>
</dbReference>
<dbReference type="GO" id="GO:0022625">
    <property type="term" value="C:cytosolic large ribosomal subunit"/>
    <property type="evidence" value="ECO:0007669"/>
    <property type="project" value="TreeGrafter"/>
</dbReference>
<evidence type="ECO:0000259" key="8">
    <source>
        <dbReference type="Pfam" id="PF14693"/>
    </source>
</evidence>
<dbReference type="InterPro" id="IPR020056">
    <property type="entry name" value="Rbsml_bL25/Gln-tRNA_synth_N"/>
</dbReference>
<dbReference type="PANTHER" id="PTHR33284">
    <property type="entry name" value="RIBOSOMAL PROTEIN L25/GLN-TRNA SYNTHETASE, ANTI-CODON-BINDING DOMAIN-CONTAINING PROTEIN"/>
    <property type="match status" value="1"/>
</dbReference>
<comment type="function">
    <text evidence="5">This is one of the proteins that binds to the 5S RNA in the ribosome where it forms part of the central protuberance.</text>
</comment>
<sequence>MSAAKTHNQKVELDAQVRAVLGSGVKALRRQGVLPGVLYGKGLESLNLQIPLKDFSGVLKSAGESTLVYLNLDGKTYPTIIHDVVYDPVTDEVLHADFYKVRLDEKIKAMVQASFVGESPAVRDLGGIFIRNVNELEVEALPQDLPHEITVDISNLKNFGDQILVKDIKLESGVKLTASEDEIVGTVQEPITQEQLEKELETKTSIEDVEVIEKKKPEDEAVVEEMPESAPDKEQEN</sequence>